<organism evidence="13 14">
    <name type="scientific">Candidatus Kerfeldbacteria bacterium CG15_BIG_FIL_POST_REV_8_21_14_020_45_12</name>
    <dbReference type="NCBI Taxonomy" id="2014247"/>
    <lineage>
        <taxon>Bacteria</taxon>
        <taxon>Candidatus Kerfeldiibacteriota</taxon>
    </lineage>
</organism>
<evidence type="ECO:0000256" key="2">
    <source>
        <dbReference type="ARBA" id="ARBA00012980"/>
    </source>
</evidence>
<dbReference type="Gene3D" id="3.40.50.300">
    <property type="entry name" value="P-loop containing nucleotide triphosphate hydrolases"/>
    <property type="match status" value="1"/>
</dbReference>
<dbReference type="SUPFAM" id="SSF52540">
    <property type="entry name" value="P-loop containing nucleoside triphosphate hydrolases"/>
    <property type="match status" value="1"/>
</dbReference>
<dbReference type="GO" id="GO:0006235">
    <property type="term" value="P:dTTP biosynthetic process"/>
    <property type="evidence" value="ECO:0007669"/>
    <property type="project" value="UniProtKB-UniRule"/>
</dbReference>
<evidence type="ECO:0000256" key="9">
    <source>
        <dbReference type="ARBA" id="ARBA00048743"/>
    </source>
</evidence>
<keyword evidence="7 11" id="KW-0418">Kinase</keyword>
<dbReference type="Proteomes" id="UP000230292">
    <property type="component" value="Unassembled WGS sequence"/>
</dbReference>
<dbReference type="GO" id="GO:0006233">
    <property type="term" value="P:dTDP biosynthetic process"/>
    <property type="evidence" value="ECO:0007669"/>
    <property type="project" value="InterPro"/>
</dbReference>
<gene>
    <name evidence="11 13" type="primary">tmk</name>
    <name evidence="13" type="ORF">COW24_01780</name>
</gene>
<comment type="catalytic activity">
    <reaction evidence="9 11">
        <text>dTMP + ATP = dTDP + ADP</text>
        <dbReference type="Rhea" id="RHEA:13517"/>
        <dbReference type="ChEBI" id="CHEBI:30616"/>
        <dbReference type="ChEBI" id="CHEBI:58369"/>
        <dbReference type="ChEBI" id="CHEBI:63528"/>
        <dbReference type="ChEBI" id="CHEBI:456216"/>
        <dbReference type="EC" id="2.7.4.9"/>
    </reaction>
</comment>
<dbReference type="GO" id="GO:0005829">
    <property type="term" value="C:cytosol"/>
    <property type="evidence" value="ECO:0007669"/>
    <property type="project" value="TreeGrafter"/>
</dbReference>
<dbReference type="Pfam" id="PF02223">
    <property type="entry name" value="Thymidylate_kin"/>
    <property type="match status" value="1"/>
</dbReference>
<evidence type="ECO:0000256" key="5">
    <source>
        <dbReference type="ARBA" id="ARBA00022727"/>
    </source>
</evidence>
<dbReference type="EC" id="2.7.4.9" evidence="2 11"/>
<keyword evidence="8 11" id="KW-0067">ATP-binding</keyword>
<evidence type="ECO:0000313" key="14">
    <source>
        <dbReference type="Proteomes" id="UP000230292"/>
    </source>
</evidence>
<feature type="binding site" evidence="11">
    <location>
        <begin position="11"/>
        <end position="18"/>
    </location>
    <ligand>
        <name>ATP</name>
        <dbReference type="ChEBI" id="CHEBI:30616"/>
    </ligand>
</feature>
<dbReference type="NCBIfam" id="TIGR00041">
    <property type="entry name" value="DTMP_kinase"/>
    <property type="match status" value="1"/>
</dbReference>
<proteinExistence type="inferred from homology"/>
<dbReference type="PROSITE" id="PS01331">
    <property type="entry name" value="THYMIDYLATE_KINASE"/>
    <property type="match status" value="1"/>
</dbReference>
<evidence type="ECO:0000256" key="6">
    <source>
        <dbReference type="ARBA" id="ARBA00022741"/>
    </source>
</evidence>
<dbReference type="InterPro" id="IPR039430">
    <property type="entry name" value="Thymidylate_kin-like_dom"/>
</dbReference>
<dbReference type="FunFam" id="3.40.50.300:FF:000225">
    <property type="entry name" value="Thymidylate kinase"/>
    <property type="match status" value="1"/>
</dbReference>
<dbReference type="InterPro" id="IPR018094">
    <property type="entry name" value="Thymidylate_kinase"/>
</dbReference>
<dbReference type="CDD" id="cd01672">
    <property type="entry name" value="TMPK"/>
    <property type="match status" value="1"/>
</dbReference>
<dbReference type="InterPro" id="IPR018095">
    <property type="entry name" value="Thymidylate_kin_CS"/>
</dbReference>
<reference evidence="13 14" key="1">
    <citation type="submission" date="2017-09" db="EMBL/GenBank/DDBJ databases">
        <title>Depth-based differentiation of microbial function through sediment-hosted aquifers and enrichment of novel symbionts in the deep terrestrial subsurface.</title>
        <authorList>
            <person name="Probst A.J."/>
            <person name="Ladd B."/>
            <person name="Jarett J.K."/>
            <person name="Geller-Mcgrath D.E."/>
            <person name="Sieber C.M."/>
            <person name="Emerson J.B."/>
            <person name="Anantharaman K."/>
            <person name="Thomas B.C."/>
            <person name="Malmstrom R."/>
            <person name="Stieglmeier M."/>
            <person name="Klingl A."/>
            <person name="Woyke T."/>
            <person name="Ryan C.M."/>
            <person name="Banfield J.F."/>
        </authorList>
    </citation>
    <scope>NUCLEOTIDE SEQUENCE [LARGE SCALE GENOMIC DNA]</scope>
    <source>
        <strain evidence="13">CG15_BIG_FIL_POST_REV_8_21_14_020_45_12</strain>
    </source>
</reference>
<accession>A0A2M7H4M8</accession>
<evidence type="ECO:0000256" key="8">
    <source>
        <dbReference type="ARBA" id="ARBA00022840"/>
    </source>
</evidence>
<evidence type="ECO:0000256" key="11">
    <source>
        <dbReference type="HAMAP-Rule" id="MF_00165"/>
    </source>
</evidence>
<dbReference type="InterPro" id="IPR027417">
    <property type="entry name" value="P-loop_NTPase"/>
</dbReference>
<feature type="domain" description="Thymidylate kinase-like" evidence="12">
    <location>
        <begin position="9"/>
        <end position="196"/>
    </location>
</feature>
<dbReference type="GO" id="GO:0005524">
    <property type="term" value="F:ATP binding"/>
    <property type="evidence" value="ECO:0007669"/>
    <property type="project" value="UniProtKB-UniRule"/>
</dbReference>
<evidence type="ECO:0000256" key="4">
    <source>
        <dbReference type="ARBA" id="ARBA00022679"/>
    </source>
</evidence>
<comment type="function">
    <text evidence="10 11">Phosphorylation of dTMP to form dTDP in both de novo and salvage pathways of dTTP synthesis.</text>
</comment>
<sequence length="209" mass="23062">MNRGLFIVFEGGEGSGKSHHSRVIADRLSAAGHALTHTHEPGGTELGHQIRKIILAESDFLLNPRAELLLFLADRAQHVEQIIVPALAAGQIVICDRFSGSTIAYQIGARRLPDPQMIIKMDTYARGGLTPDLVIYLDIDPKVGLGRKKQGGQELNRLDHESLQFHQRVRESFLKQVDENESWISVSTDGPGDLNSDKILEVINSKLSL</sequence>
<evidence type="ECO:0000259" key="12">
    <source>
        <dbReference type="Pfam" id="PF02223"/>
    </source>
</evidence>
<dbReference type="AlphaFoldDB" id="A0A2M7H4M8"/>
<dbReference type="PANTHER" id="PTHR10344:SF4">
    <property type="entry name" value="UMP-CMP KINASE 2, MITOCHONDRIAL"/>
    <property type="match status" value="1"/>
</dbReference>
<keyword evidence="5 11" id="KW-0545">Nucleotide biosynthesis</keyword>
<protein>
    <recommendedName>
        <fullName evidence="3 11">Thymidylate kinase</fullName>
        <ecNumber evidence="2 11">2.7.4.9</ecNumber>
    </recommendedName>
    <alternativeName>
        <fullName evidence="11">dTMP kinase</fullName>
    </alternativeName>
</protein>
<evidence type="ECO:0000256" key="10">
    <source>
        <dbReference type="ARBA" id="ARBA00057735"/>
    </source>
</evidence>
<comment type="caution">
    <text evidence="13">The sequence shown here is derived from an EMBL/GenBank/DDBJ whole genome shotgun (WGS) entry which is preliminary data.</text>
</comment>
<evidence type="ECO:0000256" key="3">
    <source>
        <dbReference type="ARBA" id="ARBA00017144"/>
    </source>
</evidence>
<dbReference type="PANTHER" id="PTHR10344">
    <property type="entry name" value="THYMIDYLATE KINASE"/>
    <property type="match status" value="1"/>
</dbReference>
<evidence type="ECO:0000256" key="7">
    <source>
        <dbReference type="ARBA" id="ARBA00022777"/>
    </source>
</evidence>
<evidence type="ECO:0000313" key="13">
    <source>
        <dbReference type="EMBL" id="PIW37171.1"/>
    </source>
</evidence>
<evidence type="ECO:0000256" key="1">
    <source>
        <dbReference type="ARBA" id="ARBA00009776"/>
    </source>
</evidence>
<dbReference type="GO" id="GO:0004798">
    <property type="term" value="F:dTMP kinase activity"/>
    <property type="evidence" value="ECO:0007669"/>
    <property type="project" value="UniProtKB-UniRule"/>
</dbReference>
<keyword evidence="6 11" id="KW-0547">Nucleotide-binding</keyword>
<dbReference type="EMBL" id="PFGC01000020">
    <property type="protein sequence ID" value="PIW37171.1"/>
    <property type="molecule type" value="Genomic_DNA"/>
</dbReference>
<dbReference type="HAMAP" id="MF_00165">
    <property type="entry name" value="Thymidylate_kinase"/>
    <property type="match status" value="1"/>
</dbReference>
<dbReference type="GO" id="GO:0006227">
    <property type="term" value="P:dUDP biosynthetic process"/>
    <property type="evidence" value="ECO:0007669"/>
    <property type="project" value="TreeGrafter"/>
</dbReference>
<name>A0A2M7H4M8_9BACT</name>
<comment type="similarity">
    <text evidence="1 11">Belongs to the thymidylate kinase family.</text>
</comment>
<keyword evidence="4 11" id="KW-0808">Transferase</keyword>